<dbReference type="RefSeq" id="WP_183961702.1">
    <property type="nucleotide sequence ID" value="NZ_JACHHP010000005.1"/>
</dbReference>
<reference evidence="2 3" key="1">
    <citation type="submission" date="2020-08" db="EMBL/GenBank/DDBJ databases">
        <title>Genomic Encyclopedia of Type Strains, Phase IV (KMG-IV): sequencing the most valuable type-strain genomes for metagenomic binning, comparative biology and taxonomic classification.</title>
        <authorList>
            <person name="Goeker M."/>
        </authorList>
    </citation>
    <scope>NUCLEOTIDE SEQUENCE [LARGE SCALE GENOMIC DNA]</scope>
    <source>
        <strain evidence="2 3">DSM 24163</strain>
    </source>
</reference>
<feature type="domain" description="NAD-dependent epimerase/dehydratase" evidence="1">
    <location>
        <begin position="14"/>
        <end position="214"/>
    </location>
</feature>
<dbReference type="CDD" id="cd08946">
    <property type="entry name" value="SDR_e"/>
    <property type="match status" value="1"/>
</dbReference>
<keyword evidence="3" id="KW-1185">Reference proteome</keyword>
<gene>
    <name evidence="2" type="ORF">HNQ52_002719</name>
</gene>
<organism evidence="2 3">
    <name type="scientific">Chiayiivirga flava</name>
    <dbReference type="NCBI Taxonomy" id="659595"/>
    <lineage>
        <taxon>Bacteria</taxon>
        <taxon>Pseudomonadati</taxon>
        <taxon>Pseudomonadota</taxon>
        <taxon>Gammaproteobacteria</taxon>
        <taxon>Lysobacterales</taxon>
        <taxon>Lysobacteraceae</taxon>
        <taxon>Chiayiivirga</taxon>
    </lineage>
</organism>
<dbReference type="Proteomes" id="UP000521199">
    <property type="component" value="Unassembled WGS sequence"/>
</dbReference>
<evidence type="ECO:0000313" key="3">
    <source>
        <dbReference type="Proteomes" id="UP000521199"/>
    </source>
</evidence>
<sequence>MVLPQTPATRPRTVLVTGADGALGRTVRANLPPGWSVIGLVRGGTAALPAPDTFDDLGALLRSEVQPDAVLHLAARIPLTDPRPHDLLAVNVDLVSRLVQAWPAARHVLASTVSVFGAPTTLPIHTHDPTTPASPYAWSKLAAECLVRQCTSHAVIRFSSLIGAGMRTGTFIPALITAAASGALTLHGDGARLQNYVDLRDAAAMCLRAILRNDSFLTLGIAARSRSNAEVARIVADFSGATIRHAGTDTSPSFSYALGGAVDLGPCRHSLEDSLRSMLLA</sequence>
<evidence type="ECO:0000313" key="2">
    <source>
        <dbReference type="EMBL" id="MBB5209156.1"/>
    </source>
</evidence>
<dbReference type="InterPro" id="IPR036291">
    <property type="entry name" value="NAD(P)-bd_dom_sf"/>
</dbReference>
<dbReference type="InterPro" id="IPR001509">
    <property type="entry name" value="Epimerase_deHydtase"/>
</dbReference>
<protein>
    <submittedName>
        <fullName evidence="2">Nucleoside-diphosphate-sugar epimerase</fullName>
    </submittedName>
</protein>
<accession>A0A7W8D737</accession>
<dbReference type="InterPro" id="IPR050177">
    <property type="entry name" value="Lipid_A_modif_metabolic_enz"/>
</dbReference>
<dbReference type="PANTHER" id="PTHR43245">
    <property type="entry name" value="BIFUNCTIONAL POLYMYXIN RESISTANCE PROTEIN ARNA"/>
    <property type="match status" value="1"/>
</dbReference>
<dbReference type="SUPFAM" id="SSF51735">
    <property type="entry name" value="NAD(P)-binding Rossmann-fold domains"/>
    <property type="match status" value="1"/>
</dbReference>
<dbReference type="EMBL" id="JACHHP010000005">
    <property type="protein sequence ID" value="MBB5209156.1"/>
    <property type="molecule type" value="Genomic_DNA"/>
</dbReference>
<name>A0A7W8D737_9GAMM</name>
<dbReference type="AlphaFoldDB" id="A0A7W8D737"/>
<dbReference type="Gene3D" id="3.40.50.720">
    <property type="entry name" value="NAD(P)-binding Rossmann-like Domain"/>
    <property type="match status" value="1"/>
</dbReference>
<dbReference type="Pfam" id="PF01370">
    <property type="entry name" value="Epimerase"/>
    <property type="match status" value="1"/>
</dbReference>
<comment type="caution">
    <text evidence="2">The sequence shown here is derived from an EMBL/GenBank/DDBJ whole genome shotgun (WGS) entry which is preliminary data.</text>
</comment>
<evidence type="ECO:0000259" key="1">
    <source>
        <dbReference type="Pfam" id="PF01370"/>
    </source>
</evidence>
<proteinExistence type="predicted"/>